<dbReference type="RefSeq" id="WP_160774678.1">
    <property type="nucleotide sequence ID" value="NZ_WUMV01000002.1"/>
</dbReference>
<dbReference type="EC" id="2.1.1.182" evidence="7"/>
<keyword evidence="6 7" id="KW-0694">RNA-binding</keyword>
<feature type="binding site" evidence="7 8">
    <location>
        <position position="77"/>
    </location>
    <ligand>
        <name>S-adenosyl-L-methionine</name>
        <dbReference type="ChEBI" id="CHEBI:59789"/>
    </ligand>
</feature>
<dbReference type="Pfam" id="PF00398">
    <property type="entry name" value="RrnaAD"/>
    <property type="match status" value="1"/>
</dbReference>
<dbReference type="FunFam" id="1.10.8.100:FF:000001">
    <property type="entry name" value="Ribosomal RNA small subunit methyltransferase A"/>
    <property type="match status" value="1"/>
</dbReference>
<comment type="caution">
    <text evidence="10">The sequence shown here is derived from an EMBL/GenBank/DDBJ whole genome shotgun (WGS) entry which is preliminary data.</text>
</comment>
<evidence type="ECO:0000256" key="4">
    <source>
        <dbReference type="ARBA" id="ARBA00022679"/>
    </source>
</evidence>
<gene>
    <name evidence="7 10" type="primary">rsmA</name>
    <name evidence="7" type="synonym">ksgA</name>
    <name evidence="10" type="ORF">GR183_06055</name>
</gene>
<reference evidence="10 11" key="1">
    <citation type="submission" date="2019-12" db="EMBL/GenBank/DDBJ databases">
        <authorList>
            <person name="Li M."/>
        </authorList>
    </citation>
    <scope>NUCLEOTIDE SEQUENCE [LARGE SCALE GENOMIC DNA]</scope>
    <source>
        <strain evidence="10 11">GBMRC 2046</strain>
    </source>
</reference>
<dbReference type="GO" id="GO:0005829">
    <property type="term" value="C:cytosol"/>
    <property type="evidence" value="ECO:0007669"/>
    <property type="project" value="TreeGrafter"/>
</dbReference>
<evidence type="ECO:0000256" key="3">
    <source>
        <dbReference type="ARBA" id="ARBA00022603"/>
    </source>
</evidence>
<dbReference type="InterPro" id="IPR001737">
    <property type="entry name" value="KsgA/Erm"/>
</dbReference>
<dbReference type="InterPro" id="IPR029063">
    <property type="entry name" value="SAM-dependent_MTases_sf"/>
</dbReference>
<organism evidence="10 11">
    <name type="scientific">Stappia sediminis</name>
    <dbReference type="NCBI Taxonomy" id="2692190"/>
    <lineage>
        <taxon>Bacteria</taxon>
        <taxon>Pseudomonadati</taxon>
        <taxon>Pseudomonadota</taxon>
        <taxon>Alphaproteobacteria</taxon>
        <taxon>Hyphomicrobiales</taxon>
        <taxon>Stappiaceae</taxon>
        <taxon>Stappia</taxon>
    </lineage>
</organism>
<dbReference type="PROSITE" id="PS01131">
    <property type="entry name" value="RRNA_A_DIMETH"/>
    <property type="match status" value="1"/>
</dbReference>
<feature type="binding site" evidence="7 8">
    <location>
        <position position="28"/>
    </location>
    <ligand>
        <name>S-adenosyl-L-methionine</name>
        <dbReference type="ChEBI" id="CHEBI:59789"/>
    </ligand>
</feature>
<comment type="similarity">
    <text evidence="7">Belongs to the class I-like SAM-binding methyltransferase superfamily. rRNA adenine N(6)-methyltransferase family. RsmA subfamily.</text>
</comment>
<dbReference type="InterPro" id="IPR020596">
    <property type="entry name" value="rRNA_Ade_Mease_Trfase_CS"/>
</dbReference>
<dbReference type="GO" id="GO:0052908">
    <property type="term" value="F:16S rRNA (adenine(1518)-N(6)/adenine(1519)-N(6))-dimethyltransferase activity"/>
    <property type="evidence" value="ECO:0007669"/>
    <property type="project" value="UniProtKB-EC"/>
</dbReference>
<dbReference type="InterPro" id="IPR023165">
    <property type="entry name" value="rRNA_Ade_diMease-like_C"/>
</dbReference>
<evidence type="ECO:0000256" key="5">
    <source>
        <dbReference type="ARBA" id="ARBA00022691"/>
    </source>
</evidence>
<comment type="function">
    <text evidence="7">Specifically dimethylates two adjacent adenosines (A1518 and A1519) in the loop of a conserved hairpin near the 3'-end of 16S rRNA in the 30S particle. May play a critical role in biogenesis of 30S subunits.</text>
</comment>
<keyword evidence="4 7" id="KW-0808">Transferase</keyword>
<dbReference type="PANTHER" id="PTHR11727:SF7">
    <property type="entry name" value="DIMETHYLADENOSINE TRANSFERASE-RELATED"/>
    <property type="match status" value="1"/>
</dbReference>
<evidence type="ECO:0000256" key="6">
    <source>
        <dbReference type="ARBA" id="ARBA00022884"/>
    </source>
</evidence>
<dbReference type="PANTHER" id="PTHR11727">
    <property type="entry name" value="DIMETHYLADENOSINE TRANSFERASE"/>
    <property type="match status" value="1"/>
</dbReference>
<evidence type="ECO:0000256" key="1">
    <source>
        <dbReference type="ARBA" id="ARBA00022490"/>
    </source>
</evidence>
<accession>A0A7X3LSV2</accession>
<dbReference type="Gene3D" id="1.10.8.100">
    <property type="entry name" value="Ribosomal RNA adenine dimethylase-like, domain 2"/>
    <property type="match status" value="1"/>
</dbReference>
<proteinExistence type="inferred from homology"/>
<dbReference type="Gene3D" id="3.40.50.150">
    <property type="entry name" value="Vaccinia Virus protein VP39"/>
    <property type="match status" value="1"/>
</dbReference>
<dbReference type="Proteomes" id="UP000433101">
    <property type="component" value="Unassembled WGS sequence"/>
</dbReference>
<protein>
    <recommendedName>
        <fullName evidence="7">Ribosomal RNA small subunit methyltransferase A</fullName>
        <ecNumber evidence="7">2.1.1.182</ecNumber>
    </recommendedName>
    <alternativeName>
        <fullName evidence="7">16S rRNA (adenine(1518)-N(6)/adenine(1519)-N(6))-dimethyltransferase</fullName>
    </alternativeName>
    <alternativeName>
        <fullName evidence="7">16S rRNA dimethyladenosine transferase</fullName>
    </alternativeName>
    <alternativeName>
        <fullName evidence="7">16S rRNA dimethylase</fullName>
    </alternativeName>
    <alternativeName>
        <fullName evidence="7">S-adenosylmethionine-6-N', N'-adenosyl(rRNA) dimethyltransferase</fullName>
    </alternativeName>
</protein>
<feature type="binding site" evidence="7 8">
    <location>
        <position position="30"/>
    </location>
    <ligand>
        <name>S-adenosyl-L-methionine</name>
        <dbReference type="ChEBI" id="CHEBI:59789"/>
    </ligand>
</feature>
<evidence type="ECO:0000256" key="7">
    <source>
        <dbReference type="HAMAP-Rule" id="MF_00607"/>
    </source>
</evidence>
<keyword evidence="1 7" id="KW-0963">Cytoplasm</keyword>
<dbReference type="AlphaFoldDB" id="A0A7X3LSV2"/>
<dbReference type="SMART" id="SM00650">
    <property type="entry name" value="rADc"/>
    <property type="match status" value="1"/>
</dbReference>
<keyword evidence="3 7" id="KW-0489">Methyltransferase</keyword>
<comment type="subcellular location">
    <subcellularLocation>
        <location evidence="7">Cytoplasm</location>
    </subcellularLocation>
</comment>
<dbReference type="GO" id="GO:0003723">
    <property type="term" value="F:RNA binding"/>
    <property type="evidence" value="ECO:0007669"/>
    <property type="project" value="UniProtKB-UniRule"/>
</dbReference>
<dbReference type="EMBL" id="WUMV01000002">
    <property type="protein sequence ID" value="MXN64461.1"/>
    <property type="molecule type" value="Genomic_DNA"/>
</dbReference>
<evidence type="ECO:0000256" key="2">
    <source>
        <dbReference type="ARBA" id="ARBA00022552"/>
    </source>
</evidence>
<evidence type="ECO:0000313" key="11">
    <source>
        <dbReference type="Proteomes" id="UP000433101"/>
    </source>
</evidence>
<dbReference type="InterPro" id="IPR020598">
    <property type="entry name" value="rRNA_Ade_methylase_Trfase_N"/>
</dbReference>
<evidence type="ECO:0000256" key="8">
    <source>
        <dbReference type="PROSITE-ProRule" id="PRU01026"/>
    </source>
</evidence>
<keyword evidence="2 7" id="KW-0698">rRNA processing</keyword>
<dbReference type="SUPFAM" id="SSF53335">
    <property type="entry name" value="S-adenosyl-L-methionine-dependent methyltransferases"/>
    <property type="match status" value="1"/>
</dbReference>
<evidence type="ECO:0000313" key="10">
    <source>
        <dbReference type="EMBL" id="MXN64461.1"/>
    </source>
</evidence>
<dbReference type="NCBIfam" id="TIGR00755">
    <property type="entry name" value="ksgA"/>
    <property type="match status" value="1"/>
</dbReference>
<evidence type="ECO:0000259" key="9">
    <source>
        <dbReference type="SMART" id="SM00650"/>
    </source>
</evidence>
<keyword evidence="5 7" id="KW-0949">S-adenosyl-L-methionine</keyword>
<name>A0A7X3LSV2_9HYPH</name>
<dbReference type="InterPro" id="IPR011530">
    <property type="entry name" value="rRNA_adenine_dimethylase"/>
</dbReference>
<feature type="binding site" evidence="7 8">
    <location>
        <position position="103"/>
    </location>
    <ligand>
        <name>S-adenosyl-L-methionine</name>
        <dbReference type="ChEBI" id="CHEBI:59789"/>
    </ligand>
</feature>
<dbReference type="CDD" id="cd02440">
    <property type="entry name" value="AdoMet_MTases"/>
    <property type="match status" value="1"/>
</dbReference>
<keyword evidence="11" id="KW-1185">Reference proteome</keyword>
<feature type="binding site" evidence="7 8">
    <location>
        <position position="55"/>
    </location>
    <ligand>
        <name>S-adenosyl-L-methionine</name>
        <dbReference type="ChEBI" id="CHEBI:59789"/>
    </ligand>
</feature>
<dbReference type="HAMAP" id="MF_00607">
    <property type="entry name" value="16SrRNA_methyltr_A"/>
    <property type="match status" value="1"/>
</dbReference>
<dbReference type="PROSITE" id="PS51689">
    <property type="entry name" value="SAM_RNA_A_N6_MT"/>
    <property type="match status" value="1"/>
</dbReference>
<sequence length="281" mass="30245">MSQIDDLPPLRDVIRTHALDARKSLGQNFLLDLNLTSRIARSAGDLENVTVLEVGPGPGGLTRGLLAGGAKRVVAVEKDRRCLGALGEIAAHYPGRLEVIEGDALKIGLRDVAKGEPLKIVANLPYNVGTQLLVNWVACEDWPPEWTSLTLMFQKEVAERIVAKPGTKAYGRLGVLAGWRTDAKILFDVSPKAFTPPPKVTSAIVHITPKAEPVPCPLKALERVTAAAFGQRRKMLRASLKALSPDAETLIREAGIEPTRRAEEISVEGFIALAKAFAGDS</sequence>
<feature type="domain" description="Ribosomal RNA adenine methylase transferase N-terminal" evidence="9">
    <location>
        <begin position="35"/>
        <end position="211"/>
    </location>
</feature>
<feature type="binding site" evidence="7 8">
    <location>
        <position position="123"/>
    </location>
    <ligand>
        <name>S-adenosyl-L-methionine</name>
        <dbReference type="ChEBI" id="CHEBI:59789"/>
    </ligand>
</feature>
<comment type="catalytic activity">
    <reaction evidence="7">
        <text>adenosine(1518)/adenosine(1519) in 16S rRNA + 4 S-adenosyl-L-methionine = N(6)-dimethyladenosine(1518)/N(6)-dimethyladenosine(1519) in 16S rRNA + 4 S-adenosyl-L-homocysteine + 4 H(+)</text>
        <dbReference type="Rhea" id="RHEA:19609"/>
        <dbReference type="Rhea" id="RHEA-COMP:10232"/>
        <dbReference type="Rhea" id="RHEA-COMP:10233"/>
        <dbReference type="ChEBI" id="CHEBI:15378"/>
        <dbReference type="ChEBI" id="CHEBI:57856"/>
        <dbReference type="ChEBI" id="CHEBI:59789"/>
        <dbReference type="ChEBI" id="CHEBI:74411"/>
        <dbReference type="ChEBI" id="CHEBI:74493"/>
        <dbReference type="EC" id="2.1.1.182"/>
    </reaction>
</comment>